<dbReference type="EMBL" id="JADDUC020000003">
    <property type="protein sequence ID" value="KAI1240422.1"/>
    <property type="molecule type" value="Genomic_DNA"/>
</dbReference>
<evidence type="ECO:0000313" key="3">
    <source>
        <dbReference type="Proteomes" id="UP000618051"/>
    </source>
</evidence>
<protein>
    <submittedName>
        <fullName evidence="1">Uncharacterized protein</fullName>
    </submittedName>
</protein>
<accession>A0A835NNQ1</accession>
<comment type="caution">
    <text evidence="1">The sequence shown here is derived from an EMBL/GenBank/DDBJ whole genome shotgun (WGS) entry which is preliminary data.</text>
</comment>
<reference evidence="2" key="3">
    <citation type="submission" date="2022-01" db="EMBL/GenBank/DDBJ databases">
        <authorList>
            <person name="Rubenstein D.R."/>
        </authorList>
    </citation>
    <scope>NUCLEOTIDE SEQUENCE</scope>
    <source>
        <strain evidence="2">SS15</strain>
        <tissue evidence="2">Liver</tissue>
    </source>
</reference>
<dbReference type="EMBL" id="JADDUC010000110">
    <property type="protein sequence ID" value="KAG0118508.1"/>
    <property type="molecule type" value="Genomic_DNA"/>
</dbReference>
<name>A0A835NNQ1_9PASS</name>
<proteinExistence type="predicted"/>
<reference evidence="2 3" key="2">
    <citation type="journal article" date="2021" name="J. Hered.">
        <title>Feather Gene Expression Elucidates the Developmental Basis of Plumage Iridescence in African Starlings.</title>
        <authorList>
            <person name="Rubenstein D.R."/>
            <person name="Corvelo A."/>
            <person name="MacManes M.D."/>
            <person name="Maia R."/>
            <person name="Narzisi G."/>
            <person name="Rousaki A."/>
            <person name="Vandenabeele P."/>
            <person name="Shawkey M.D."/>
            <person name="Solomon J."/>
        </authorList>
    </citation>
    <scope>NUCLEOTIDE SEQUENCE [LARGE SCALE GENOMIC DNA]</scope>
    <source>
        <strain evidence="2">SS15</strain>
    </source>
</reference>
<evidence type="ECO:0000313" key="1">
    <source>
        <dbReference type="EMBL" id="KAG0118508.1"/>
    </source>
</evidence>
<evidence type="ECO:0000313" key="2">
    <source>
        <dbReference type="EMBL" id="KAI1240422.1"/>
    </source>
</evidence>
<dbReference type="Proteomes" id="UP000618051">
    <property type="component" value="Unassembled WGS sequence"/>
</dbReference>
<organism evidence="1">
    <name type="scientific">Lamprotornis superbus</name>
    <dbReference type="NCBI Taxonomy" id="245042"/>
    <lineage>
        <taxon>Eukaryota</taxon>
        <taxon>Metazoa</taxon>
        <taxon>Chordata</taxon>
        <taxon>Craniata</taxon>
        <taxon>Vertebrata</taxon>
        <taxon>Euteleostomi</taxon>
        <taxon>Archelosauria</taxon>
        <taxon>Archosauria</taxon>
        <taxon>Dinosauria</taxon>
        <taxon>Saurischia</taxon>
        <taxon>Theropoda</taxon>
        <taxon>Coelurosauria</taxon>
        <taxon>Aves</taxon>
        <taxon>Neognathae</taxon>
        <taxon>Neoaves</taxon>
        <taxon>Telluraves</taxon>
        <taxon>Australaves</taxon>
        <taxon>Passeriformes</taxon>
        <taxon>Sturnidae</taxon>
        <taxon>Lamprotornis</taxon>
    </lineage>
</organism>
<dbReference type="AlphaFoldDB" id="A0A835NNQ1"/>
<sequence length="150" mass="16907">MTGMLMVPPLLFCHTTTEIPNHSQTLESEFLCLEFDEAKVSQMLKKLSEIEEITSGVFQMLWMLGWMNSKALKPRKADEVQGVQGAEVQTHLSVPVSSVLSRIQWFSRAGQPGCRSQGTIRRASPGQWDMLVFQKEQPSMPRAPDPAICW</sequence>
<keyword evidence="3" id="KW-1185">Reference proteome</keyword>
<gene>
    <name evidence="2" type="ORF">IHE44_0008844</name>
    <name evidence="1" type="ORF">IHE44_000930</name>
</gene>
<reference evidence="1" key="1">
    <citation type="submission" date="2020-10" db="EMBL/GenBank/DDBJ databases">
        <title>Feather gene expression reveals the developmental basis of iridescence in African starlings.</title>
        <authorList>
            <person name="Rubenstein D.R."/>
        </authorList>
    </citation>
    <scope>NUCLEOTIDE SEQUENCE</scope>
    <source>
        <strain evidence="1">SS15</strain>
        <tissue evidence="1">Liver</tissue>
    </source>
</reference>